<reference evidence="3 4" key="1">
    <citation type="journal article" date="2012" name="BMC Genomics">
        <title>Comparative genomics of the white-rot fungi, Phanerochaete carnosa and P. chrysosporium, to elucidate the genetic basis of the distinct wood types they colonize.</title>
        <authorList>
            <person name="Suzuki H."/>
            <person name="MacDonald J."/>
            <person name="Syed K."/>
            <person name="Salamov A."/>
            <person name="Hori C."/>
            <person name="Aerts A."/>
            <person name="Henrissat B."/>
            <person name="Wiebenga A."/>
            <person name="vanKuyk P.A."/>
            <person name="Barry K."/>
            <person name="Lindquist E."/>
            <person name="LaButti K."/>
            <person name="Lapidus A."/>
            <person name="Lucas S."/>
            <person name="Coutinho P."/>
            <person name="Gong Y."/>
            <person name="Samejima M."/>
            <person name="Mahadevan R."/>
            <person name="Abou-Zaid M."/>
            <person name="de Vries R.P."/>
            <person name="Igarashi K."/>
            <person name="Yadav J.S."/>
            <person name="Grigoriev I.V."/>
            <person name="Master E.R."/>
        </authorList>
    </citation>
    <scope>NUCLEOTIDE SEQUENCE [LARGE SCALE GENOMIC DNA]</scope>
    <source>
        <strain evidence="3 4">HHB-10118-sp</strain>
    </source>
</reference>
<dbReference type="RefSeq" id="XP_007398664.1">
    <property type="nucleotide sequence ID" value="XM_007398602.1"/>
</dbReference>
<dbReference type="Pfam" id="PF20152">
    <property type="entry name" value="DUF6534"/>
    <property type="match status" value="1"/>
</dbReference>
<dbReference type="HOGENOM" id="CLU_046025_5_2_1"/>
<sequence>MDATQPVVPSLPSLPSFQFIMGPAMLLICVSLMLFGAFIAQVYFYWFTYRKDHRILRILVATIWVLEALHTAFSLHFLYEYFVVDIGAPEKLLNIVWSIAAGFAVEFTIIGFCQGFFLLRLWRLSGRNYVIAGISSLFLLARLGAGYEVSTKPVYPGGQRTMNLGLSMSAFIDILIASLMIFYLRKNMTSFQHSRGVIETLMFFSINTGALTILGSLSALFLFNFMSESLAYGAVILLLGKLYGNSVMGL</sequence>
<feature type="transmembrane region" description="Helical" evidence="1">
    <location>
        <begin position="20"/>
        <end position="46"/>
    </location>
</feature>
<dbReference type="InterPro" id="IPR045339">
    <property type="entry name" value="DUF6534"/>
</dbReference>
<evidence type="ECO:0000313" key="3">
    <source>
        <dbReference type="EMBL" id="EKM52314.1"/>
    </source>
</evidence>
<dbReference type="PANTHER" id="PTHR40465">
    <property type="entry name" value="CHROMOSOME 1, WHOLE GENOME SHOTGUN SEQUENCE"/>
    <property type="match status" value="1"/>
</dbReference>
<organism evidence="3 4">
    <name type="scientific">Phanerochaete carnosa (strain HHB-10118-sp)</name>
    <name type="common">White-rot fungus</name>
    <name type="synonym">Peniophora carnosa</name>
    <dbReference type="NCBI Taxonomy" id="650164"/>
    <lineage>
        <taxon>Eukaryota</taxon>
        <taxon>Fungi</taxon>
        <taxon>Dikarya</taxon>
        <taxon>Basidiomycota</taxon>
        <taxon>Agaricomycotina</taxon>
        <taxon>Agaricomycetes</taxon>
        <taxon>Polyporales</taxon>
        <taxon>Phanerochaetaceae</taxon>
        <taxon>Phanerochaete</taxon>
    </lineage>
</organism>
<keyword evidence="1" id="KW-1133">Transmembrane helix</keyword>
<keyword evidence="1" id="KW-0812">Transmembrane</keyword>
<evidence type="ECO:0000256" key="1">
    <source>
        <dbReference type="SAM" id="Phobius"/>
    </source>
</evidence>
<dbReference type="InParanoid" id="K5W0D9"/>
<name>K5W0D9_PHACS</name>
<dbReference type="PANTHER" id="PTHR40465:SF1">
    <property type="entry name" value="DUF6534 DOMAIN-CONTAINING PROTEIN"/>
    <property type="match status" value="1"/>
</dbReference>
<proteinExistence type="predicted"/>
<feature type="transmembrane region" description="Helical" evidence="1">
    <location>
        <begin position="99"/>
        <end position="122"/>
    </location>
</feature>
<evidence type="ECO:0000259" key="2">
    <source>
        <dbReference type="Pfam" id="PF20152"/>
    </source>
</evidence>
<feature type="domain" description="DUF6534" evidence="2">
    <location>
        <begin position="169"/>
        <end position="248"/>
    </location>
</feature>
<keyword evidence="4" id="KW-1185">Reference proteome</keyword>
<feature type="transmembrane region" description="Helical" evidence="1">
    <location>
        <begin position="165"/>
        <end position="184"/>
    </location>
</feature>
<feature type="transmembrane region" description="Helical" evidence="1">
    <location>
        <begin position="129"/>
        <end position="145"/>
    </location>
</feature>
<gene>
    <name evidence="3" type="ORF">PHACADRAFT_211586</name>
</gene>
<dbReference type="EMBL" id="JH930475">
    <property type="protein sequence ID" value="EKM52314.1"/>
    <property type="molecule type" value="Genomic_DNA"/>
</dbReference>
<evidence type="ECO:0000313" key="4">
    <source>
        <dbReference type="Proteomes" id="UP000008370"/>
    </source>
</evidence>
<feature type="transmembrane region" description="Helical" evidence="1">
    <location>
        <begin position="196"/>
        <end position="223"/>
    </location>
</feature>
<keyword evidence="1" id="KW-0472">Membrane</keyword>
<dbReference type="Proteomes" id="UP000008370">
    <property type="component" value="Unassembled WGS sequence"/>
</dbReference>
<protein>
    <recommendedName>
        <fullName evidence="2">DUF6534 domain-containing protein</fullName>
    </recommendedName>
</protein>
<feature type="transmembrane region" description="Helical" evidence="1">
    <location>
        <begin position="229"/>
        <end position="248"/>
    </location>
</feature>
<dbReference type="STRING" id="650164.K5W0D9"/>
<dbReference type="GeneID" id="18913127"/>
<dbReference type="KEGG" id="pco:PHACADRAFT_211586"/>
<accession>K5W0D9</accession>
<feature type="transmembrane region" description="Helical" evidence="1">
    <location>
        <begin position="58"/>
        <end position="79"/>
    </location>
</feature>
<dbReference type="OrthoDB" id="3270417at2759"/>
<dbReference type="AlphaFoldDB" id="K5W0D9"/>